<proteinExistence type="predicted"/>
<keyword evidence="2" id="KW-0812">Transmembrane</keyword>
<feature type="transmembrane region" description="Helical" evidence="2">
    <location>
        <begin position="89"/>
        <end position="110"/>
    </location>
</feature>
<gene>
    <name evidence="3" type="ORF">AVL62_12785</name>
</gene>
<dbReference type="EMBL" id="LQBL01000033">
    <property type="protein sequence ID" value="KUG51116.1"/>
    <property type="molecule type" value="Genomic_DNA"/>
</dbReference>
<feature type="compositionally biased region" description="Basic and acidic residues" evidence="1">
    <location>
        <begin position="9"/>
        <end position="24"/>
    </location>
</feature>
<evidence type="ECO:0000256" key="1">
    <source>
        <dbReference type="SAM" id="MobiDB-lite"/>
    </source>
</evidence>
<dbReference type="STRING" id="767452.AVL62_12785"/>
<keyword evidence="2" id="KW-1133">Transmembrane helix</keyword>
<comment type="caution">
    <text evidence="3">The sequence shown here is derived from an EMBL/GenBank/DDBJ whole genome shotgun (WGS) entry which is preliminary data.</text>
</comment>
<dbReference type="AlphaFoldDB" id="A0A0W8I0I1"/>
<dbReference type="Proteomes" id="UP000054837">
    <property type="component" value="Unassembled WGS sequence"/>
</dbReference>
<evidence type="ECO:0000313" key="4">
    <source>
        <dbReference type="Proteomes" id="UP000054837"/>
    </source>
</evidence>
<protein>
    <submittedName>
        <fullName evidence="3">Uncharacterized protein</fullName>
    </submittedName>
</protein>
<evidence type="ECO:0000256" key="2">
    <source>
        <dbReference type="SAM" id="Phobius"/>
    </source>
</evidence>
<sequence>MSEGTPPRFETRVRVTSSRREAATARRRPMAAALVEQTGAGELYLRGLLRAQLRLALGVLAGLAVVLGGIPVLYAVLPAARSVQVAGVPVVWPVLAVLVYPVLVAVAAWYTRAATRIERRLSAVARER</sequence>
<keyword evidence="2" id="KW-0472">Membrane</keyword>
<feature type="transmembrane region" description="Helical" evidence="2">
    <location>
        <begin position="55"/>
        <end position="77"/>
    </location>
</feature>
<organism evidence="3 4">
    <name type="scientific">Serinicoccus chungangensis</name>
    <dbReference type="NCBI Taxonomy" id="767452"/>
    <lineage>
        <taxon>Bacteria</taxon>
        <taxon>Bacillati</taxon>
        <taxon>Actinomycetota</taxon>
        <taxon>Actinomycetes</taxon>
        <taxon>Micrococcales</taxon>
        <taxon>Ornithinimicrobiaceae</taxon>
        <taxon>Serinicoccus</taxon>
    </lineage>
</organism>
<name>A0A0W8I0I1_9MICO</name>
<dbReference type="RefSeq" id="WP_058892661.1">
    <property type="nucleotide sequence ID" value="NZ_LQBL01000033.1"/>
</dbReference>
<accession>A0A0W8I0I1</accession>
<evidence type="ECO:0000313" key="3">
    <source>
        <dbReference type="EMBL" id="KUG51116.1"/>
    </source>
</evidence>
<feature type="region of interest" description="Disordered" evidence="1">
    <location>
        <begin position="1"/>
        <end position="24"/>
    </location>
</feature>
<reference evidence="3 4" key="1">
    <citation type="submission" date="2015-12" db="EMBL/GenBank/DDBJ databases">
        <title>Serinicoccus chungangenesis strain CD08_5 genome sequencing and assembly.</title>
        <authorList>
            <person name="Chander A.M."/>
            <person name="Kaur G."/>
            <person name="Nair G.R."/>
            <person name="Dhawan D.K."/>
            <person name="Kochhar R.K."/>
            <person name="Mayilraj S."/>
            <person name="Bhadada S.K."/>
        </authorList>
    </citation>
    <scope>NUCLEOTIDE SEQUENCE [LARGE SCALE GENOMIC DNA]</scope>
    <source>
        <strain evidence="3 4">CD08_5</strain>
    </source>
</reference>
<keyword evidence="4" id="KW-1185">Reference proteome</keyword>